<dbReference type="AlphaFoldDB" id="A0A0E2LTC6"/>
<gene>
    <name evidence="1" type="ORF">HMPREF1555_00106</name>
</gene>
<evidence type="ECO:0000313" key="1">
    <source>
        <dbReference type="EMBL" id="ERJ68992.1"/>
    </source>
</evidence>
<dbReference type="Proteomes" id="UP000016630">
    <property type="component" value="Unassembled WGS sequence"/>
</dbReference>
<dbReference type="HOGENOM" id="CLU_3220003_0_0_10"/>
<name>A0A0E2LTC6_PORGN</name>
<evidence type="ECO:0000313" key="2">
    <source>
        <dbReference type="Proteomes" id="UP000016630"/>
    </source>
</evidence>
<accession>A0A0E2LTC6</accession>
<comment type="caution">
    <text evidence="1">The sequence shown here is derived from an EMBL/GenBank/DDBJ whole genome shotgun (WGS) entry which is preliminary data.</text>
</comment>
<sequence length="44" mass="5192">MVKRNLHWSALLVLNINARYLFLNPPQKESLLSVENLYNVFYLG</sequence>
<reference evidence="1 2" key="1">
    <citation type="submission" date="2013-06" db="EMBL/GenBank/DDBJ databases">
        <authorList>
            <person name="Weinstock G."/>
            <person name="Sodergren E."/>
            <person name="Lobos E.A."/>
            <person name="Fulton L."/>
            <person name="Fulton R."/>
            <person name="Courtney L."/>
            <person name="Fronick C."/>
            <person name="O'Laughlin M."/>
            <person name="Godfrey J."/>
            <person name="Wilson R.M."/>
            <person name="Miner T."/>
            <person name="Farmer C."/>
            <person name="Delehaunty K."/>
            <person name="Cordes M."/>
            <person name="Minx P."/>
            <person name="Tomlinson C."/>
            <person name="Chen J."/>
            <person name="Wollam A."/>
            <person name="Pepin K.H."/>
            <person name="Bhonagiri V."/>
            <person name="Zhang X."/>
            <person name="Warren W."/>
            <person name="Mitreva M."/>
            <person name="Mardis E.R."/>
            <person name="Wilson R.K."/>
        </authorList>
    </citation>
    <scope>NUCLEOTIDE SEQUENCE [LARGE SCALE GENOMIC DNA]</scope>
    <source>
        <strain evidence="1 2">F0570</strain>
    </source>
</reference>
<dbReference type="EMBL" id="AWUW01000005">
    <property type="protein sequence ID" value="ERJ68992.1"/>
    <property type="molecule type" value="Genomic_DNA"/>
</dbReference>
<protein>
    <submittedName>
        <fullName evidence="1">Uncharacterized protein</fullName>
    </submittedName>
</protein>
<proteinExistence type="predicted"/>
<organism evidence="1 2">
    <name type="scientific">Porphyromonas gingivalis F0570</name>
    <dbReference type="NCBI Taxonomy" id="1227271"/>
    <lineage>
        <taxon>Bacteria</taxon>
        <taxon>Pseudomonadati</taxon>
        <taxon>Bacteroidota</taxon>
        <taxon>Bacteroidia</taxon>
        <taxon>Bacteroidales</taxon>
        <taxon>Porphyromonadaceae</taxon>
        <taxon>Porphyromonas</taxon>
    </lineage>
</organism>